<name>A0AAN6GRI4_9BASI</name>
<evidence type="ECO:0000313" key="9">
    <source>
        <dbReference type="EMBL" id="KAK0553822.1"/>
    </source>
</evidence>
<evidence type="ECO:0000256" key="6">
    <source>
        <dbReference type="ARBA" id="ARBA00023274"/>
    </source>
</evidence>
<dbReference type="GO" id="GO:0003735">
    <property type="term" value="F:structural constituent of ribosome"/>
    <property type="evidence" value="ECO:0007669"/>
    <property type="project" value="TreeGrafter"/>
</dbReference>
<keyword evidence="5" id="KW-0496">Mitochondrion</keyword>
<accession>A0AAN6GRI4</accession>
<comment type="subcellular location">
    <subcellularLocation>
        <location evidence="1">Mitochondrion</location>
    </subcellularLocation>
</comment>
<keyword evidence="4" id="KW-0689">Ribosomal protein</keyword>
<dbReference type="EMBL" id="JAPDMZ010000045">
    <property type="protein sequence ID" value="KAK0553822.1"/>
    <property type="molecule type" value="Genomic_DNA"/>
</dbReference>
<gene>
    <name evidence="9" type="ORF">OC846_002353</name>
</gene>
<keyword evidence="6" id="KW-0687">Ribonucleoprotein</keyword>
<evidence type="ECO:0000256" key="8">
    <source>
        <dbReference type="SAM" id="MobiDB-lite"/>
    </source>
</evidence>
<comment type="similarity">
    <text evidence="2">Belongs to the mitochondrion-specific ribosomal protein mS29 family.</text>
</comment>
<dbReference type="PANTHER" id="PTHR12810">
    <property type="entry name" value="MITOCHONDRIAL 28S RIBOSOMAL PROTEIN S29"/>
    <property type="match status" value="1"/>
</dbReference>
<evidence type="ECO:0000256" key="7">
    <source>
        <dbReference type="ARBA" id="ARBA00035140"/>
    </source>
</evidence>
<sequence length="479" mass="50957">MSAAPSLAAPFSTSSRLAATPKKATPAKKKTALKKKSGPSGPRGEGGKRRAGSGGDGGSASSRVSEWSMPKPDMSELAVLSADSATSQLGQVVAYSTSTLNALSHFGTPKQLGLALARQPRPRTLVRPQSLELFKHLDNSAETAAKQNAVLHGPDGAGASTLLIHAVSHALDKGWIVLYLPSLLSFINSTSAYTYDAAHRAYLQPIIAQQILTKLVVGNGNRLKHVRLDEEAVASASQAIDAAGQRSSGTGSTSALTTTLLAPGQNLHELAQAAVADSTPPSVRQIIFETVLRSLAAQTGTPFLVAMDDFQALYSQSQYRDPDYRQLHSYELAVPSTLLQLVRGGSSSGWKLQRGAILGALSSAHSTLSYPIVAKELYTGLKIADEEIARNPYTDMNQIHLKHVRTSNLSVRNVMSPQLLPTAARGEGLQKKEAVALFSCLKRERGIFSPANDELFVSKFVESGGNLGLFERGLQRTLL</sequence>
<comment type="caution">
    <text evidence="9">The sequence shown here is derived from an EMBL/GenBank/DDBJ whole genome shotgun (WGS) entry which is preliminary data.</text>
</comment>
<reference evidence="9" key="1">
    <citation type="journal article" date="2023" name="PhytoFront">
        <title>Draft Genome Resources of Seven Strains of Tilletia horrida, Causal Agent of Kernel Smut of Rice.</title>
        <authorList>
            <person name="Khanal S."/>
            <person name="Antony Babu S."/>
            <person name="Zhou X.G."/>
        </authorList>
    </citation>
    <scope>NUCLEOTIDE SEQUENCE</scope>
    <source>
        <strain evidence="9">TX6</strain>
    </source>
</reference>
<dbReference type="Proteomes" id="UP001176517">
    <property type="component" value="Unassembled WGS sequence"/>
</dbReference>
<dbReference type="InterPro" id="IPR019368">
    <property type="entry name" value="Ribosomal_mS29"/>
</dbReference>
<evidence type="ECO:0000313" key="10">
    <source>
        <dbReference type="Proteomes" id="UP001176517"/>
    </source>
</evidence>
<dbReference type="PANTHER" id="PTHR12810:SF0">
    <property type="entry name" value="SMALL RIBOSOMAL SUBUNIT PROTEIN MS29"/>
    <property type="match status" value="1"/>
</dbReference>
<keyword evidence="10" id="KW-1185">Reference proteome</keyword>
<dbReference type="GO" id="GO:0005763">
    <property type="term" value="C:mitochondrial small ribosomal subunit"/>
    <property type="evidence" value="ECO:0007669"/>
    <property type="project" value="TreeGrafter"/>
</dbReference>
<evidence type="ECO:0000256" key="3">
    <source>
        <dbReference type="ARBA" id="ARBA00022946"/>
    </source>
</evidence>
<evidence type="ECO:0000256" key="2">
    <source>
        <dbReference type="ARBA" id="ARBA00009863"/>
    </source>
</evidence>
<feature type="region of interest" description="Disordered" evidence="8">
    <location>
        <begin position="1"/>
        <end position="69"/>
    </location>
</feature>
<organism evidence="9 10">
    <name type="scientific">Tilletia horrida</name>
    <dbReference type="NCBI Taxonomy" id="155126"/>
    <lineage>
        <taxon>Eukaryota</taxon>
        <taxon>Fungi</taxon>
        <taxon>Dikarya</taxon>
        <taxon>Basidiomycota</taxon>
        <taxon>Ustilaginomycotina</taxon>
        <taxon>Exobasidiomycetes</taxon>
        <taxon>Tilletiales</taxon>
        <taxon>Tilletiaceae</taxon>
        <taxon>Tilletia</taxon>
    </lineage>
</organism>
<protein>
    <recommendedName>
        <fullName evidence="7">Small ribosomal subunit protein mS29</fullName>
    </recommendedName>
</protein>
<feature type="compositionally biased region" description="Basic residues" evidence="8">
    <location>
        <begin position="25"/>
        <end position="37"/>
    </location>
</feature>
<evidence type="ECO:0000256" key="1">
    <source>
        <dbReference type="ARBA" id="ARBA00004173"/>
    </source>
</evidence>
<keyword evidence="3" id="KW-0809">Transit peptide</keyword>
<dbReference type="AlphaFoldDB" id="A0AAN6GRI4"/>
<evidence type="ECO:0000256" key="5">
    <source>
        <dbReference type="ARBA" id="ARBA00023128"/>
    </source>
</evidence>
<proteinExistence type="inferred from homology"/>
<evidence type="ECO:0000256" key="4">
    <source>
        <dbReference type="ARBA" id="ARBA00022980"/>
    </source>
</evidence>
<dbReference type="Pfam" id="PF10236">
    <property type="entry name" value="DAP3"/>
    <property type="match status" value="1"/>
</dbReference>